<evidence type="ECO:0000313" key="5">
    <source>
        <dbReference type="Proteomes" id="UP000092600"/>
    </source>
</evidence>
<feature type="compositionally biased region" description="Acidic residues" evidence="1">
    <location>
        <begin position="186"/>
        <end position="195"/>
    </location>
</feature>
<feature type="compositionally biased region" description="Basic and acidic residues" evidence="1">
    <location>
        <begin position="205"/>
        <end position="214"/>
    </location>
</feature>
<dbReference type="InterPro" id="IPR006867">
    <property type="entry name" value="DUF632"/>
</dbReference>
<feature type="domain" description="DUF632" evidence="2">
    <location>
        <begin position="289"/>
        <end position="601"/>
    </location>
</feature>
<dbReference type="Pfam" id="PF04783">
    <property type="entry name" value="DUF630"/>
    <property type="match status" value="1"/>
</dbReference>
<feature type="compositionally biased region" description="Acidic residues" evidence="1">
    <location>
        <begin position="79"/>
        <end position="91"/>
    </location>
</feature>
<accession>A0A199VL08</accession>
<dbReference type="AlphaFoldDB" id="A0A199VL08"/>
<comment type="caution">
    <text evidence="4">The sequence shown here is derived from an EMBL/GenBank/DDBJ whole genome shotgun (WGS) entry which is preliminary data.</text>
</comment>
<feature type="domain" description="DUF630" evidence="3">
    <location>
        <begin position="19"/>
        <end position="64"/>
    </location>
</feature>
<sequence length="754" mass="83614">MGNCAATRLGGGAGEGGGDPVALCRERKRLVKAAVERRRALAAAHGAYARSLGAVAASLDLFVARLSSPVPILITLPDPDPDPDPDTDPDPDPSSSSPKAAPLLSHNPSAMSPRSASTPSSEEREKEAEAQTKAAREEVEPRGEMGSGYFFSEAPVAASAAPAPPGGFAGWDFFNPFYGVSAASAAEEEEEEEEVVAGWGGSSEEDLRAVREEEGIPELEEDEDEDENESEVMAEDEEKKKKKKVAPLEVEEKGGGGEEEVVNGVEVVVEEKGIEAVEEEEGNGVGRELLEALREVGGHFMRACDSGKEVSRMLELNRTSLQPGLDEIKAITWHRSPSSLSSSYRSHLGASSSSMSWAESGSDTFDDYGGMASGSHSQTLGRLFAWEKKLYEEVKAGDRTWQAYVKKCSQLRNQDAKGADPRVLDKTRTVVRELYTRIRVALRSAESISEKIQKLRDEELQPQLIELLQGLTRTWKVMLESHEIQKQIMFKVNSFTCPAYGKFSNDHQRHATLKLEAELRNWRASFLSYVAAQKAYVEALDGWLSRFILSDMVYSSRGRSSLPCNKTQLPPLVVLCHEWFVALNKLTERPVSCAMRSFIRSARVLWVKQGEEQQQKRRVDNLAKEIDKRVVAFKRAENKVVESKLLEYKAESDVKQKIESLSERKEMLNTLRKKWESEKAKHHDCMKNTHEVTLNGFKIGLASIFESLTEFSKESLKLYDELLVHNEEAKVPDRIGEKPNGVEGSESHIALDGR</sequence>
<feature type="compositionally biased region" description="Basic and acidic residues" evidence="1">
    <location>
        <begin position="121"/>
        <end position="143"/>
    </location>
</feature>
<gene>
    <name evidence="4" type="ORF">ACMD2_06516</name>
</gene>
<feature type="compositionally biased region" description="Polar residues" evidence="1">
    <location>
        <begin position="106"/>
        <end position="120"/>
    </location>
</feature>
<organism evidence="4 5">
    <name type="scientific">Ananas comosus</name>
    <name type="common">Pineapple</name>
    <name type="synonym">Ananas ananas</name>
    <dbReference type="NCBI Taxonomy" id="4615"/>
    <lineage>
        <taxon>Eukaryota</taxon>
        <taxon>Viridiplantae</taxon>
        <taxon>Streptophyta</taxon>
        <taxon>Embryophyta</taxon>
        <taxon>Tracheophyta</taxon>
        <taxon>Spermatophyta</taxon>
        <taxon>Magnoliopsida</taxon>
        <taxon>Liliopsida</taxon>
        <taxon>Poales</taxon>
        <taxon>Bromeliaceae</taxon>
        <taxon>Bromelioideae</taxon>
        <taxon>Ananas</taxon>
    </lineage>
</organism>
<evidence type="ECO:0000259" key="3">
    <source>
        <dbReference type="Pfam" id="PF04783"/>
    </source>
</evidence>
<name>A0A199VL08_ANACO</name>
<evidence type="ECO:0000259" key="2">
    <source>
        <dbReference type="Pfam" id="PF04782"/>
    </source>
</evidence>
<reference evidence="4 5" key="1">
    <citation type="journal article" date="2016" name="DNA Res.">
        <title>The draft genome of MD-2 pineapple using hybrid error correction of long reads.</title>
        <authorList>
            <person name="Redwan R.M."/>
            <person name="Saidin A."/>
            <person name="Kumar S.V."/>
        </authorList>
    </citation>
    <scope>NUCLEOTIDE SEQUENCE [LARGE SCALE GENOMIC DNA]</scope>
    <source>
        <strain evidence="5">cv. MD2</strain>
        <tissue evidence="4">Leaf</tissue>
    </source>
</reference>
<dbReference type="PANTHER" id="PTHR21450">
    <property type="entry name" value="PROTEIN ALTERED PHOSPHATE STARVATION RESPONSE 1"/>
    <property type="match status" value="1"/>
</dbReference>
<evidence type="ECO:0008006" key="6">
    <source>
        <dbReference type="Google" id="ProtNLM"/>
    </source>
</evidence>
<evidence type="ECO:0000256" key="1">
    <source>
        <dbReference type="SAM" id="MobiDB-lite"/>
    </source>
</evidence>
<dbReference type="EMBL" id="LSRQ01001477">
    <property type="protein sequence ID" value="OAY77688.1"/>
    <property type="molecule type" value="Genomic_DNA"/>
</dbReference>
<feature type="region of interest" description="Disordered" evidence="1">
    <location>
        <begin position="74"/>
        <end position="146"/>
    </location>
</feature>
<evidence type="ECO:0000313" key="4">
    <source>
        <dbReference type="EMBL" id="OAY77688.1"/>
    </source>
</evidence>
<protein>
    <recommendedName>
        <fullName evidence="6">DUF632 domain-containing protein</fullName>
    </recommendedName>
</protein>
<feature type="compositionally biased region" description="Basic and acidic residues" evidence="1">
    <location>
        <begin position="745"/>
        <end position="754"/>
    </location>
</feature>
<dbReference type="InterPro" id="IPR006868">
    <property type="entry name" value="DUF630"/>
</dbReference>
<dbReference type="Pfam" id="PF04782">
    <property type="entry name" value="DUF632"/>
    <property type="match status" value="1"/>
</dbReference>
<feature type="region of interest" description="Disordered" evidence="1">
    <location>
        <begin position="1"/>
        <end position="21"/>
    </location>
</feature>
<dbReference type="Proteomes" id="UP000092600">
    <property type="component" value="Unassembled WGS sequence"/>
</dbReference>
<feature type="region of interest" description="Disordered" evidence="1">
    <location>
        <begin position="184"/>
        <end position="258"/>
    </location>
</feature>
<dbReference type="PANTHER" id="PTHR21450:SF17">
    <property type="entry name" value="OS09G0542500 PROTEIN"/>
    <property type="match status" value="1"/>
</dbReference>
<dbReference type="STRING" id="4615.A0A199VL08"/>
<feature type="compositionally biased region" description="Gly residues" evidence="1">
    <location>
        <begin position="9"/>
        <end position="19"/>
    </location>
</feature>
<proteinExistence type="predicted"/>
<feature type="region of interest" description="Disordered" evidence="1">
    <location>
        <begin position="733"/>
        <end position="754"/>
    </location>
</feature>
<feature type="compositionally biased region" description="Acidic residues" evidence="1">
    <location>
        <begin position="215"/>
        <end position="236"/>
    </location>
</feature>